<dbReference type="Proteomes" id="UP000190814">
    <property type="component" value="Unassembled WGS sequence"/>
</dbReference>
<sequence length="384" mass="42344">MQRKKIAGLIAGVLCAVVALVPPLTATKAESRGQTVYDSKTGKIDGVDFSLWKDYGNTSMKLNGGGAFECQWSNIGNALFRTGKTLDSSKRYNQYGNISVNYSANYQPNGNSYLCVYGWSRNPLVEYYIVDSWGSWRPTSGQYKGQISVDGGTYDLYQDTRYNAPSIDGNTTFTQFWSVRTSKRTSGTISVSKHFDAWAQHGMTLGNLTEVALTVEGYKSSGYANVTNAVVTFGGNSNNNNNNYNNNNQNNNNNNNNNSGSWQGTTVQCESMKTSGRYTGKISNPFNGVALYANQDAVSYTQNFGYDRHNFALRACSNTNKLARVDLYIGGDFMGTFYYGDGYPATYTLKNVRHKTGNQEVKLVVTADDGSWDAYLDSFTITNP</sequence>
<feature type="active site" description="Proton donor" evidence="9">
    <location>
        <position position="216"/>
    </location>
</feature>
<dbReference type="GO" id="GO:0045493">
    <property type="term" value="P:xylan catabolic process"/>
    <property type="evidence" value="ECO:0007669"/>
    <property type="project" value="UniProtKB-UniRule"/>
</dbReference>
<keyword evidence="4 9" id="KW-0858">Xylan degradation</keyword>
<evidence type="ECO:0000256" key="11">
    <source>
        <dbReference type="SAM" id="MobiDB-lite"/>
    </source>
</evidence>
<dbReference type="InterPro" id="IPR018208">
    <property type="entry name" value="GH11_AS_1"/>
</dbReference>
<evidence type="ECO:0000256" key="3">
    <source>
        <dbReference type="ARBA" id="ARBA00012590"/>
    </source>
</evidence>
<dbReference type="PROSITE" id="PS51175">
    <property type="entry name" value="CBM6"/>
    <property type="match status" value="1"/>
</dbReference>
<accession>A0A1T4VYR3</accession>
<dbReference type="PRINTS" id="PR00911">
    <property type="entry name" value="GLHYDRLASE11"/>
</dbReference>
<keyword evidence="8 9" id="KW-0624">Polysaccharide degradation</keyword>
<dbReference type="InterPro" id="IPR008979">
    <property type="entry name" value="Galactose-bd-like_sf"/>
</dbReference>
<feature type="chain" id="PRO_5038763143" description="Endo-1,4-beta-xylanase" evidence="12">
    <location>
        <begin position="27"/>
        <end position="384"/>
    </location>
</feature>
<dbReference type="PROSITE" id="PS00776">
    <property type="entry name" value="GH11_1"/>
    <property type="match status" value="1"/>
</dbReference>
<feature type="active site" description="Nucleophile" evidence="9">
    <location>
        <position position="126"/>
    </location>
</feature>
<dbReference type="OrthoDB" id="9806342at2"/>
<evidence type="ECO:0000256" key="6">
    <source>
        <dbReference type="ARBA" id="ARBA00023277"/>
    </source>
</evidence>
<reference evidence="15 16" key="1">
    <citation type="submission" date="2017-02" db="EMBL/GenBank/DDBJ databases">
        <authorList>
            <person name="Peterson S.W."/>
        </authorList>
    </citation>
    <scope>NUCLEOTIDE SEQUENCE [LARGE SCALE GENOMIC DNA]</scope>
    <source>
        <strain evidence="15 16">ATCC 35992</strain>
    </source>
</reference>
<evidence type="ECO:0000256" key="10">
    <source>
        <dbReference type="RuleBase" id="RU362015"/>
    </source>
</evidence>
<dbReference type="GO" id="GO:0030246">
    <property type="term" value="F:carbohydrate binding"/>
    <property type="evidence" value="ECO:0007669"/>
    <property type="project" value="InterPro"/>
</dbReference>
<evidence type="ECO:0000256" key="9">
    <source>
        <dbReference type="PROSITE-ProRule" id="PRU01097"/>
    </source>
</evidence>
<feature type="domain" description="GH11" evidence="14">
    <location>
        <begin position="35"/>
        <end position="229"/>
    </location>
</feature>
<dbReference type="EC" id="3.2.1.8" evidence="3 9"/>
<protein>
    <recommendedName>
        <fullName evidence="3 9">Endo-1,4-beta-xylanase</fullName>
        <ecNumber evidence="3 9">3.2.1.8</ecNumber>
    </recommendedName>
</protein>
<keyword evidence="16" id="KW-1185">Reference proteome</keyword>
<dbReference type="PANTHER" id="PTHR46828:SF2">
    <property type="entry name" value="ENDO-1,4-BETA-XYLANASE A-RELATED"/>
    <property type="match status" value="1"/>
</dbReference>
<comment type="similarity">
    <text evidence="9 10">Belongs to the glycosyl hydrolase 11 (cellulase G) family.</text>
</comment>
<evidence type="ECO:0000256" key="2">
    <source>
        <dbReference type="ARBA" id="ARBA00004851"/>
    </source>
</evidence>
<evidence type="ECO:0000256" key="8">
    <source>
        <dbReference type="ARBA" id="ARBA00023326"/>
    </source>
</evidence>
<dbReference type="InterPro" id="IPR005084">
    <property type="entry name" value="CBM6"/>
</dbReference>
<dbReference type="PROSITE" id="PS51761">
    <property type="entry name" value="GH11_3"/>
    <property type="match status" value="1"/>
</dbReference>
<keyword evidence="7 9" id="KW-0326">Glycosidase</keyword>
<comment type="pathway">
    <text evidence="2 9 10">Glycan degradation; xylan degradation.</text>
</comment>
<feature type="domain" description="CBM6" evidence="13">
    <location>
        <begin position="265"/>
        <end position="382"/>
    </location>
</feature>
<name>A0A1T4VYR3_9FIRM</name>
<dbReference type="SUPFAM" id="SSF49785">
    <property type="entry name" value="Galactose-binding domain-like"/>
    <property type="match status" value="1"/>
</dbReference>
<evidence type="ECO:0000259" key="13">
    <source>
        <dbReference type="PROSITE" id="PS51175"/>
    </source>
</evidence>
<feature type="region of interest" description="Disordered" evidence="11">
    <location>
        <begin position="237"/>
        <end position="265"/>
    </location>
</feature>
<comment type="catalytic activity">
    <reaction evidence="1 9 10">
        <text>Endohydrolysis of (1-&gt;4)-beta-D-xylosidic linkages in xylans.</text>
        <dbReference type="EC" id="3.2.1.8"/>
    </reaction>
</comment>
<evidence type="ECO:0000256" key="5">
    <source>
        <dbReference type="ARBA" id="ARBA00022801"/>
    </source>
</evidence>
<dbReference type="InterPro" id="IPR013319">
    <property type="entry name" value="GH11/12"/>
</dbReference>
<dbReference type="UniPathway" id="UPA00114"/>
<evidence type="ECO:0000313" key="15">
    <source>
        <dbReference type="EMBL" id="SKA70067.1"/>
    </source>
</evidence>
<dbReference type="RefSeq" id="WP_078766814.1">
    <property type="nucleotide sequence ID" value="NZ_FUXZ01000012.1"/>
</dbReference>
<dbReference type="PANTHER" id="PTHR46828">
    <property type="entry name" value="ENDO-1,4-BETA-XYLANASE A-RELATED"/>
    <property type="match status" value="1"/>
</dbReference>
<evidence type="ECO:0000256" key="7">
    <source>
        <dbReference type="ARBA" id="ARBA00023295"/>
    </source>
</evidence>
<dbReference type="STRING" id="39495.SAMN02745111_01975"/>
<proteinExistence type="inferred from homology"/>
<dbReference type="AlphaFoldDB" id="A0A1T4VYR3"/>
<dbReference type="Gene3D" id="2.60.120.180">
    <property type="match status" value="1"/>
</dbReference>
<dbReference type="SUPFAM" id="SSF49899">
    <property type="entry name" value="Concanavalin A-like lectins/glucanases"/>
    <property type="match status" value="1"/>
</dbReference>
<dbReference type="EMBL" id="FUXZ01000012">
    <property type="protein sequence ID" value="SKA70067.1"/>
    <property type="molecule type" value="Genomic_DNA"/>
</dbReference>
<feature type="signal peptide" evidence="12">
    <location>
        <begin position="1"/>
        <end position="26"/>
    </location>
</feature>
<organism evidence="15 16">
    <name type="scientific">Eubacterium uniforme</name>
    <dbReference type="NCBI Taxonomy" id="39495"/>
    <lineage>
        <taxon>Bacteria</taxon>
        <taxon>Bacillati</taxon>
        <taxon>Bacillota</taxon>
        <taxon>Clostridia</taxon>
        <taxon>Eubacteriales</taxon>
        <taxon>Eubacteriaceae</taxon>
        <taxon>Eubacterium</taxon>
    </lineage>
</organism>
<evidence type="ECO:0000256" key="1">
    <source>
        <dbReference type="ARBA" id="ARBA00000681"/>
    </source>
</evidence>
<dbReference type="Pfam" id="PF00457">
    <property type="entry name" value="Glyco_hydro_11"/>
    <property type="match status" value="1"/>
</dbReference>
<gene>
    <name evidence="15" type="ORF">SAMN02745111_01975</name>
</gene>
<dbReference type="Gene3D" id="2.60.120.260">
    <property type="entry name" value="Galactose-binding domain-like"/>
    <property type="match status" value="1"/>
</dbReference>
<keyword evidence="6 9" id="KW-0119">Carbohydrate metabolism</keyword>
<dbReference type="InterPro" id="IPR001137">
    <property type="entry name" value="Glyco_hydro_11"/>
</dbReference>
<dbReference type="InterPro" id="IPR033123">
    <property type="entry name" value="GH11_dom"/>
</dbReference>
<feature type="compositionally biased region" description="Low complexity" evidence="11">
    <location>
        <begin position="237"/>
        <end position="258"/>
    </location>
</feature>
<keyword evidence="12" id="KW-0732">Signal</keyword>
<evidence type="ECO:0000259" key="14">
    <source>
        <dbReference type="PROSITE" id="PS51761"/>
    </source>
</evidence>
<evidence type="ECO:0000256" key="12">
    <source>
        <dbReference type="SAM" id="SignalP"/>
    </source>
</evidence>
<evidence type="ECO:0000256" key="4">
    <source>
        <dbReference type="ARBA" id="ARBA00022651"/>
    </source>
</evidence>
<dbReference type="InterPro" id="IPR013320">
    <property type="entry name" value="ConA-like_dom_sf"/>
</dbReference>
<keyword evidence="5 9" id="KW-0378">Hydrolase</keyword>
<dbReference type="GO" id="GO:0031176">
    <property type="term" value="F:endo-1,4-beta-xylanase activity"/>
    <property type="evidence" value="ECO:0007669"/>
    <property type="project" value="UniProtKB-UniRule"/>
</dbReference>
<evidence type="ECO:0000313" key="16">
    <source>
        <dbReference type="Proteomes" id="UP000190814"/>
    </source>
</evidence>